<feature type="compositionally biased region" description="Basic residues" evidence="1">
    <location>
        <begin position="122"/>
        <end position="137"/>
    </location>
</feature>
<sequence length="137" mass="15069">MGGAAATGVWLAAVSGQDLLGVVGPSGSIQGQEQGRRYSGLYPRMNGRGERRKAAGFMSTAQSYMQDTSRDEELARQLQEQLDLDDSHAMPVRSKAEQLRMNMFSFNGPEEMGGGRRDFRGRGRGRRRGRGLGRGRF</sequence>
<reference evidence="4" key="3">
    <citation type="submission" date="2018-08" db="UniProtKB">
        <authorList>
            <consortium name="EnsemblPlants"/>
        </authorList>
    </citation>
    <scope>IDENTIFICATION</scope>
    <source>
        <strain evidence="4">cv. Bd21</strain>
    </source>
</reference>
<dbReference type="EnsemblPlants" id="PNT70075">
    <property type="protein sequence ID" value="PNT70075"/>
    <property type="gene ID" value="BRADI_2g04885v3"/>
</dbReference>
<dbReference type="AlphaFoldDB" id="A0A2K2D716"/>
<evidence type="ECO:0000313" key="5">
    <source>
        <dbReference type="Proteomes" id="UP000008810"/>
    </source>
</evidence>
<evidence type="ECO:0000256" key="2">
    <source>
        <dbReference type="SAM" id="SignalP"/>
    </source>
</evidence>
<dbReference type="EMBL" id="CM000881">
    <property type="protein sequence ID" value="PNT70075.1"/>
    <property type="molecule type" value="Genomic_DNA"/>
</dbReference>
<keyword evidence="5" id="KW-1185">Reference proteome</keyword>
<keyword evidence="2" id="KW-0732">Signal</keyword>
<gene>
    <name evidence="3" type="ORF">BRADI_2g04885v3</name>
</gene>
<dbReference type="Gramene" id="PNT70075">
    <property type="protein sequence ID" value="PNT70075"/>
    <property type="gene ID" value="BRADI_2g04885v3"/>
</dbReference>
<evidence type="ECO:0000313" key="3">
    <source>
        <dbReference type="EMBL" id="PNT70075.1"/>
    </source>
</evidence>
<dbReference type="OrthoDB" id="434939at2759"/>
<dbReference type="STRING" id="15368.A0A2K2D716"/>
<dbReference type="Proteomes" id="UP000008810">
    <property type="component" value="Chromosome 2"/>
</dbReference>
<feature type="chain" id="PRO_5036043337" description="Chromatin target of PRMT1 protein C-terminal domain-containing protein" evidence="2">
    <location>
        <begin position="17"/>
        <end position="137"/>
    </location>
</feature>
<reference evidence="3 4" key="1">
    <citation type="journal article" date="2010" name="Nature">
        <title>Genome sequencing and analysis of the model grass Brachypodium distachyon.</title>
        <authorList>
            <consortium name="International Brachypodium Initiative"/>
        </authorList>
    </citation>
    <scope>NUCLEOTIDE SEQUENCE [LARGE SCALE GENOMIC DNA]</scope>
    <source>
        <strain evidence="3 4">Bd21</strain>
    </source>
</reference>
<evidence type="ECO:0008006" key="6">
    <source>
        <dbReference type="Google" id="ProtNLM"/>
    </source>
</evidence>
<protein>
    <recommendedName>
        <fullName evidence="6">Chromatin target of PRMT1 protein C-terminal domain-containing protein</fullName>
    </recommendedName>
</protein>
<evidence type="ECO:0000313" key="4">
    <source>
        <dbReference type="EnsemblPlants" id="PNT70075"/>
    </source>
</evidence>
<organism evidence="3">
    <name type="scientific">Brachypodium distachyon</name>
    <name type="common">Purple false brome</name>
    <name type="synonym">Trachynia distachya</name>
    <dbReference type="NCBI Taxonomy" id="15368"/>
    <lineage>
        <taxon>Eukaryota</taxon>
        <taxon>Viridiplantae</taxon>
        <taxon>Streptophyta</taxon>
        <taxon>Embryophyta</taxon>
        <taxon>Tracheophyta</taxon>
        <taxon>Spermatophyta</taxon>
        <taxon>Magnoliopsida</taxon>
        <taxon>Liliopsida</taxon>
        <taxon>Poales</taxon>
        <taxon>Poaceae</taxon>
        <taxon>BOP clade</taxon>
        <taxon>Pooideae</taxon>
        <taxon>Stipodae</taxon>
        <taxon>Brachypodieae</taxon>
        <taxon>Brachypodium</taxon>
    </lineage>
</organism>
<proteinExistence type="predicted"/>
<reference evidence="3" key="2">
    <citation type="submission" date="2017-06" db="EMBL/GenBank/DDBJ databases">
        <title>WGS assembly of Brachypodium distachyon.</title>
        <authorList>
            <consortium name="The International Brachypodium Initiative"/>
            <person name="Lucas S."/>
            <person name="Harmon-Smith M."/>
            <person name="Lail K."/>
            <person name="Tice H."/>
            <person name="Grimwood J."/>
            <person name="Bruce D."/>
            <person name="Barry K."/>
            <person name="Shu S."/>
            <person name="Lindquist E."/>
            <person name="Wang M."/>
            <person name="Pitluck S."/>
            <person name="Vogel J.P."/>
            <person name="Garvin D.F."/>
            <person name="Mockler T.C."/>
            <person name="Schmutz J."/>
            <person name="Rokhsar D."/>
            <person name="Bevan M.W."/>
        </authorList>
    </citation>
    <scope>NUCLEOTIDE SEQUENCE</scope>
    <source>
        <strain evidence="3">Bd21</strain>
    </source>
</reference>
<feature type="signal peptide" evidence="2">
    <location>
        <begin position="1"/>
        <end position="16"/>
    </location>
</feature>
<feature type="region of interest" description="Disordered" evidence="1">
    <location>
        <begin position="105"/>
        <end position="137"/>
    </location>
</feature>
<name>A0A2K2D716_BRADI</name>
<evidence type="ECO:0000256" key="1">
    <source>
        <dbReference type="SAM" id="MobiDB-lite"/>
    </source>
</evidence>
<dbReference type="InParanoid" id="A0A2K2D716"/>
<accession>A0A2K2D716</accession>